<feature type="active site" description="For beta-ketoacyl synthase activity" evidence="9">
    <location>
        <position position="1187"/>
    </location>
</feature>
<dbReference type="Gene3D" id="3.30.70.2490">
    <property type="match status" value="1"/>
</dbReference>
<dbReference type="eggNOG" id="ENOG502QQJX">
    <property type="taxonomic scope" value="Eukaryota"/>
</dbReference>
<dbReference type="GO" id="GO:0004316">
    <property type="term" value="F:3-oxoacyl-[acyl-carrier-protein] reductase (NADPH) activity"/>
    <property type="evidence" value="ECO:0007669"/>
    <property type="project" value="UniProtKB-EC"/>
</dbReference>
<evidence type="ECO:0000256" key="8">
    <source>
        <dbReference type="PIRNR" id="PIRNR000454"/>
    </source>
</evidence>
<dbReference type="SUPFAM" id="SSF53901">
    <property type="entry name" value="Thiolase-like"/>
    <property type="match status" value="2"/>
</dbReference>
<evidence type="ECO:0000256" key="3">
    <source>
        <dbReference type="ARBA" id="ARBA00022553"/>
    </source>
</evidence>
<dbReference type="GO" id="GO:0004315">
    <property type="term" value="F:3-oxoacyl-[acyl-carrier-protein] synthase activity"/>
    <property type="evidence" value="ECO:0007669"/>
    <property type="project" value="InterPro"/>
</dbReference>
<dbReference type="Pfam" id="PF00109">
    <property type="entry name" value="ketoacyl-synt"/>
    <property type="match status" value="1"/>
</dbReference>
<evidence type="ECO:0000256" key="7">
    <source>
        <dbReference type="ARBA" id="ARBA00048508"/>
    </source>
</evidence>
<dbReference type="VEuPathDB" id="FungiDB:HMPREF1541_03027"/>
<dbReference type="SUPFAM" id="SSF51735">
    <property type="entry name" value="NAD(P)-binding Rossmann-fold domains"/>
    <property type="match status" value="1"/>
</dbReference>
<dbReference type="Pfam" id="PF18325">
    <property type="entry name" value="Fas_alpha_ACP"/>
    <property type="match status" value="1"/>
</dbReference>
<proteinExistence type="inferred from homology"/>
<feature type="compositionally biased region" description="Basic and acidic residues" evidence="11">
    <location>
        <begin position="1239"/>
        <end position="1248"/>
    </location>
</feature>
<dbReference type="InterPro" id="IPR040899">
    <property type="entry name" value="Fas_alpha_ACP"/>
</dbReference>
<dbReference type="GO" id="GO:0005835">
    <property type="term" value="C:fatty acid synthase complex"/>
    <property type="evidence" value="ECO:0007669"/>
    <property type="project" value="InterPro"/>
</dbReference>
<dbReference type="PIRSF" id="PIRSF000454">
    <property type="entry name" value="FAS_yeast_alpha"/>
    <property type="match status" value="1"/>
</dbReference>
<dbReference type="STRING" id="1220924.W2RXB9"/>
<dbReference type="Pfam" id="PF02801">
    <property type="entry name" value="Ketoacyl-synt_C"/>
    <property type="match status" value="1"/>
</dbReference>
<dbReference type="EMBL" id="KB822719">
    <property type="protein sequence ID" value="ETN41092.1"/>
    <property type="molecule type" value="Genomic_DNA"/>
</dbReference>
<evidence type="ECO:0000259" key="13">
    <source>
        <dbReference type="PROSITE" id="PS52004"/>
    </source>
</evidence>
<dbReference type="InterPro" id="IPR041550">
    <property type="entry name" value="FASI_helical"/>
</dbReference>
<dbReference type="InterPro" id="IPR014030">
    <property type="entry name" value="Ketoacyl_synth_N"/>
</dbReference>
<dbReference type="SUPFAM" id="SSF52151">
    <property type="entry name" value="FabD/lysophospholipase-like"/>
    <property type="match status" value="1"/>
</dbReference>
<evidence type="ECO:0000256" key="2">
    <source>
        <dbReference type="ARBA" id="ARBA00022450"/>
    </source>
</evidence>
<feature type="region of interest" description="Disordered" evidence="11">
    <location>
        <begin position="1235"/>
        <end position="1256"/>
    </location>
</feature>
<dbReference type="CDD" id="cd00828">
    <property type="entry name" value="elong_cond_enzymes"/>
    <property type="match status" value="1"/>
</dbReference>
<evidence type="ECO:0000259" key="12">
    <source>
        <dbReference type="PROSITE" id="PS50075"/>
    </source>
</evidence>
<feature type="compositionally biased region" description="Pro residues" evidence="11">
    <location>
        <begin position="132"/>
        <end position="151"/>
    </location>
</feature>
<dbReference type="GO" id="GO:0008897">
    <property type="term" value="F:holo-[acyl-carrier-protein] synthase activity"/>
    <property type="evidence" value="ECO:0007669"/>
    <property type="project" value="InterPro"/>
</dbReference>
<keyword evidence="15" id="KW-1185">Reference proteome</keyword>
<keyword evidence="5" id="KW-0521">NADP</keyword>
<name>W2RXB9_CYPE1</name>
<dbReference type="RefSeq" id="XP_008715601.1">
    <property type="nucleotide sequence ID" value="XM_008717379.1"/>
</dbReference>
<dbReference type="HOGENOM" id="CLU_000114_0_0_1"/>
<dbReference type="PANTHER" id="PTHR10982">
    <property type="entry name" value="MALONYL COA-ACYL CARRIER PROTEIN TRANSACYLASE"/>
    <property type="match status" value="1"/>
</dbReference>
<feature type="region of interest" description="Disordered" evidence="11">
    <location>
        <begin position="111"/>
        <end position="158"/>
    </location>
</feature>
<keyword evidence="2 8" id="KW-0596">Phosphopantetheine</keyword>
<accession>W2RXB9</accession>
<feature type="modified residue" description="O-(pantetheine 4'-phosphoryl)serine" evidence="10">
    <location>
        <position position="197"/>
    </location>
</feature>
<dbReference type="InterPro" id="IPR009081">
    <property type="entry name" value="PP-bd_ACP"/>
</dbReference>
<dbReference type="InterPro" id="IPR020841">
    <property type="entry name" value="PKS_Beta-ketoAc_synthase_dom"/>
</dbReference>
<dbReference type="Pfam" id="PF18314">
    <property type="entry name" value="FAS_I_H"/>
    <property type="match status" value="1"/>
</dbReference>
<evidence type="ECO:0000313" key="15">
    <source>
        <dbReference type="Proteomes" id="UP000030752"/>
    </source>
</evidence>
<keyword evidence="4 8" id="KW-0808">Transferase</keyword>
<dbReference type="InterPro" id="IPR047224">
    <property type="entry name" value="FAS_alpha_su_C"/>
</dbReference>
<organism evidence="14 15">
    <name type="scientific">Cyphellophora europaea (strain CBS 101466)</name>
    <name type="common">Phialophora europaea</name>
    <dbReference type="NCBI Taxonomy" id="1220924"/>
    <lineage>
        <taxon>Eukaryota</taxon>
        <taxon>Fungi</taxon>
        <taxon>Dikarya</taxon>
        <taxon>Ascomycota</taxon>
        <taxon>Pezizomycotina</taxon>
        <taxon>Eurotiomycetes</taxon>
        <taxon>Chaetothyriomycetidae</taxon>
        <taxon>Chaetothyriales</taxon>
        <taxon>Cyphellophoraceae</taxon>
        <taxon>Cyphellophora</taxon>
    </lineage>
</organism>
<dbReference type="Pfam" id="PF00106">
    <property type="entry name" value="adh_short"/>
    <property type="match status" value="1"/>
</dbReference>
<dbReference type="Gene3D" id="3.40.50.720">
    <property type="entry name" value="NAD(P)-binding Rossmann-like Domain"/>
    <property type="match status" value="2"/>
</dbReference>
<evidence type="ECO:0000256" key="5">
    <source>
        <dbReference type="ARBA" id="ARBA00022857"/>
    </source>
</evidence>
<dbReference type="InterPro" id="IPR016039">
    <property type="entry name" value="Thiolase-like"/>
</dbReference>
<dbReference type="GO" id="GO:0004312">
    <property type="term" value="F:fatty acid synthase activity"/>
    <property type="evidence" value="ECO:0007669"/>
    <property type="project" value="InterPro"/>
</dbReference>
<dbReference type="FunFam" id="3.40.50.720:FF:000168">
    <property type="entry name" value="Fatty acid synthase subunit alpha"/>
    <property type="match status" value="1"/>
</dbReference>
<dbReference type="InterPro" id="IPR036291">
    <property type="entry name" value="NAD(P)-bd_dom_sf"/>
</dbReference>
<evidence type="ECO:0000313" key="14">
    <source>
        <dbReference type="EMBL" id="ETN41092.1"/>
    </source>
</evidence>
<evidence type="ECO:0000256" key="10">
    <source>
        <dbReference type="PIRSR" id="PIRSR000454-4"/>
    </source>
</evidence>
<comment type="catalytic activity">
    <reaction evidence="6">
        <text>acetyl-CoA + n malonyl-CoA + 2n NADPH + 4n H(+) = a long-chain-acyl-CoA + n CoA + n CO2 + 2n NADP(+).</text>
        <dbReference type="EC" id="2.3.1.86"/>
    </reaction>
</comment>
<dbReference type="Gene3D" id="3.40.47.10">
    <property type="match status" value="2"/>
</dbReference>
<reference evidence="14 15" key="1">
    <citation type="submission" date="2013-03" db="EMBL/GenBank/DDBJ databases">
        <title>The Genome Sequence of Phialophora europaea CBS 101466.</title>
        <authorList>
            <consortium name="The Broad Institute Genomics Platform"/>
            <person name="Cuomo C."/>
            <person name="de Hoog S."/>
            <person name="Gorbushina A."/>
            <person name="Walker B."/>
            <person name="Young S.K."/>
            <person name="Zeng Q."/>
            <person name="Gargeya S."/>
            <person name="Fitzgerald M."/>
            <person name="Haas B."/>
            <person name="Abouelleil A."/>
            <person name="Allen A.W."/>
            <person name="Alvarado L."/>
            <person name="Arachchi H.M."/>
            <person name="Berlin A.M."/>
            <person name="Chapman S.B."/>
            <person name="Gainer-Dewar J."/>
            <person name="Goldberg J."/>
            <person name="Griggs A."/>
            <person name="Gujja S."/>
            <person name="Hansen M."/>
            <person name="Howarth C."/>
            <person name="Imamovic A."/>
            <person name="Ireland A."/>
            <person name="Larimer J."/>
            <person name="McCowan C."/>
            <person name="Murphy C."/>
            <person name="Pearson M."/>
            <person name="Poon T.W."/>
            <person name="Priest M."/>
            <person name="Roberts A."/>
            <person name="Saif S."/>
            <person name="Shea T."/>
            <person name="Sisk P."/>
            <person name="Sykes S."/>
            <person name="Wortman J."/>
            <person name="Nusbaum C."/>
            <person name="Birren B."/>
        </authorList>
    </citation>
    <scope>NUCLEOTIDE SEQUENCE [LARGE SCALE GENOMIC DNA]</scope>
    <source>
        <strain evidence="14 15">CBS 101466</strain>
    </source>
</reference>
<evidence type="ECO:0000256" key="9">
    <source>
        <dbReference type="PIRSR" id="PIRSR000454-1"/>
    </source>
</evidence>
<evidence type="ECO:0000256" key="4">
    <source>
        <dbReference type="ARBA" id="ARBA00022679"/>
    </source>
</evidence>
<dbReference type="Gene3D" id="6.10.250.1930">
    <property type="match status" value="1"/>
</dbReference>
<gene>
    <name evidence="14" type="ORF">HMPREF1541_03027</name>
</gene>
<evidence type="ECO:0000256" key="11">
    <source>
        <dbReference type="SAM" id="MobiDB-lite"/>
    </source>
</evidence>
<dbReference type="InParanoid" id="W2RXB9"/>
<feature type="domain" description="Ketosynthase family 3 (KS3)" evidence="13">
    <location>
        <begin position="1001"/>
        <end position="1541"/>
    </location>
</feature>
<dbReference type="Gene3D" id="3.90.25.70">
    <property type="match status" value="1"/>
</dbReference>
<dbReference type="InterPro" id="IPR016035">
    <property type="entry name" value="Acyl_Trfase/lysoPLipase"/>
</dbReference>
<dbReference type="GO" id="GO:0004321">
    <property type="term" value="F:fatty-acyl-CoA synthase activity"/>
    <property type="evidence" value="ECO:0007669"/>
    <property type="project" value="UniProtKB-EC"/>
</dbReference>
<evidence type="ECO:0000256" key="1">
    <source>
        <dbReference type="ARBA" id="ARBA00007485"/>
    </source>
</evidence>
<dbReference type="FunFam" id="3.90.25.70:FF:000001">
    <property type="entry name" value="Fatty acid synthase subunit alpha"/>
    <property type="match status" value="1"/>
</dbReference>
<protein>
    <submittedName>
        <fullName evidence="14">Uncharacterized protein</fullName>
    </submittedName>
</protein>
<dbReference type="InterPro" id="IPR050830">
    <property type="entry name" value="Fungal_FAS"/>
</dbReference>
<evidence type="ECO:0000256" key="6">
    <source>
        <dbReference type="ARBA" id="ARBA00048237"/>
    </source>
</evidence>
<sequence>MQALQPASEDGSVSPRENEVARTVLIELLAHQFCFPVRWIETQDLLLGSHNTERLVEFGPGNTLVNMAKRTIALKYAPRDTAQNISRQLLNFQQNLDKISYDQKFVTPPVIERQQDSVKKSDPSAESIKNTAPPPDPASTSTPPPPTPDSAPSPAAVEDQPVSVIEIVSTIIAVGLKKPLDGFQMSKSIKALSGGRSTLQNEIIGDLSAEFDAIPEAAEDLPLETLCSTIQSTFNGKLGKKSSSLIDKLISQKSPGTFQNAGIRKYLKQRWGLETGRQDSILLWAVTSQPDFRLKNEEEAKIFLDSVVQIYISKTGLVIGETPNSGGASGTQPAVSAEALEFLESRQKTAWEEQLGVYARLLGMDLQASEPAHAALRKRIAELESQLDDWNSEHGEFYSSGIHPLFTPLKARVYDSWWNWALQDLLALVAVATRSDAKSTEVLRLQRNLVNRSHPRLIKAVEYMASTTSDTTVRSLLQNLVAECQAFVSKGAMVYRDRVSRAPVTTVDKTGKIIYRERVRPTEAGSINDDNLLRLGRKGTNGWQYSDDLSLHLHQSLSEAINEGYCFNERNILVTGAGAGSIGCELVAKLLAAGANVVVTSSSYSPKVTRFYQSLYAEHGGRGSRLILVPFNQASVRDIQALVKYIYEKEGLGMDLDYIIPFAAISENGRNLNNIDSRSELAHRVMLTNTMRLLGEVKQQKETRGILTRPAQVILPLSPNHGSFGSDGLYAESKLGLESLFEKFNSEDWAEYLLVCGALIGWTRGTALMSDNDIVSEDIEKLGMRTFSQSEMAFNILALMSPSVLPLCTDEPLVADLSGGMGGIPNLKDVTTKIRTSITQLGEERRAIAREAIFDSPAMNIEQEPETQANLEFSFASLPDWDTEVQPLAQSLEGMVDLDRVVVVSGYAEVGPWGNSRIRWDMELHGQLSLESIIELAWTMGLIKAHSGIVDGQPFSGWLDKETGKPIADQSIKEKYEKFMLEHAGIRYMEPKKGSQLWDGQEALHEIEISKDHEPFEVSREAAFHLKKAHGEFIHATDNEETGQVRIVLRKGAKIMIPKLLDTQHTVAGQVPTGWEPSTFGIPEEVVTQVDPVVLYALVAAAEAFQCAGILDPYEFYKHLHVSDVANCVGSGFGGVTSIRKMFKGRYQDKEAANDILAESFISSGSAWINMLLLSAAGANKTPVGACATALESLDTAYDLIQAGKAKVCLVGGFDDMLKDISEEFANLKATINADEDAERGREPREMSRPATSTRKGFVESEGAGVQIVTSATVALEMGLPIYGVVALTRTAMDKAGRSIPAPGRGILGSAIQKLGKYDSPLMNAAYRKRALDHRRQQAVDMRELQLSYLEEEITSLREQDPSADVEGYRQQRINSIELDAKRDLKDALNQYGNNFWTHDSRIAPIRGALAVWGLTIDDIDVVSFHGTSTRANEKNEAAVINEQFKHLGRRKGNLVPGMFQKSITGHPKGPAGAWMLNGCLQAMHAGQIPGNRNADNIEDVLEQFEYLVFPNKSIPKPEIKAFITESFGFGQKGAMAIGVNPKYLYATMKQEDFLAYKEKLRLRERKASRNFHEGLSNNTVFQAKESPPWAASEEMKILLDPDARF</sequence>
<dbReference type="InterPro" id="IPR002347">
    <property type="entry name" value="SDR_fam"/>
</dbReference>
<dbReference type="GeneID" id="19970366"/>
<keyword evidence="3" id="KW-0597">Phosphoprotein</keyword>
<dbReference type="InterPro" id="IPR014031">
    <property type="entry name" value="Ketoacyl_synth_C"/>
</dbReference>
<dbReference type="PROSITE" id="PS50075">
    <property type="entry name" value="CARRIER"/>
    <property type="match status" value="1"/>
</dbReference>
<dbReference type="GO" id="GO:0042759">
    <property type="term" value="P:long-chain fatty acid biosynthetic process"/>
    <property type="evidence" value="ECO:0007669"/>
    <property type="project" value="UniProtKB-UniRule"/>
</dbReference>
<dbReference type="GO" id="GO:0044550">
    <property type="term" value="P:secondary metabolite biosynthetic process"/>
    <property type="evidence" value="ECO:0007669"/>
    <property type="project" value="UniProtKB-ARBA"/>
</dbReference>
<dbReference type="OrthoDB" id="4251012at2759"/>
<dbReference type="Proteomes" id="UP000030752">
    <property type="component" value="Unassembled WGS sequence"/>
</dbReference>
<comment type="catalytic activity">
    <reaction evidence="7">
        <text>a (3R)-hydroxyacyl-[ACP] + NADP(+) = a 3-oxoacyl-[ACP] + NADPH + H(+)</text>
        <dbReference type="Rhea" id="RHEA:17397"/>
        <dbReference type="Rhea" id="RHEA-COMP:9916"/>
        <dbReference type="Rhea" id="RHEA-COMP:9945"/>
        <dbReference type="ChEBI" id="CHEBI:15378"/>
        <dbReference type="ChEBI" id="CHEBI:57783"/>
        <dbReference type="ChEBI" id="CHEBI:58349"/>
        <dbReference type="ChEBI" id="CHEBI:78776"/>
        <dbReference type="ChEBI" id="CHEBI:78827"/>
        <dbReference type="EC" id="1.1.1.100"/>
    </reaction>
</comment>
<dbReference type="PROSITE" id="PS52004">
    <property type="entry name" value="KS3_2"/>
    <property type="match status" value="1"/>
</dbReference>
<dbReference type="CDD" id="cd08950">
    <property type="entry name" value="KR_fFAS_SDR_c_like"/>
    <property type="match status" value="1"/>
</dbReference>
<dbReference type="InterPro" id="IPR026025">
    <property type="entry name" value="FAS_alpha_yeast"/>
</dbReference>
<feature type="domain" description="Carrier" evidence="12">
    <location>
        <begin position="162"/>
        <end position="237"/>
    </location>
</feature>
<feature type="compositionally biased region" description="Basic and acidic residues" evidence="11">
    <location>
        <begin position="113"/>
        <end position="123"/>
    </location>
</feature>
<comment type="similarity">
    <text evidence="1 8">Belongs to the thiolase-like superfamily. Fungal fatty acid synthetase subunit alpha family.</text>
</comment>
<dbReference type="PANTHER" id="PTHR10982:SF21">
    <property type="entry name" value="FATTY ACID SYNTHASE SUBUNIT BETA"/>
    <property type="match status" value="1"/>
</dbReference>